<evidence type="ECO:0000256" key="1">
    <source>
        <dbReference type="ARBA" id="ARBA00023015"/>
    </source>
</evidence>
<dbReference type="SMART" id="SM00345">
    <property type="entry name" value="HTH_GNTR"/>
    <property type="match status" value="1"/>
</dbReference>
<dbReference type="PRINTS" id="PR00035">
    <property type="entry name" value="HTHGNTR"/>
</dbReference>
<dbReference type="EMBL" id="BSFI01000004">
    <property type="protein sequence ID" value="GLK67140.1"/>
    <property type="molecule type" value="Genomic_DNA"/>
</dbReference>
<dbReference type="GO" id="GO:0003677">
    <property type="term" value="F:DNA binding"/>
    <property type="evidence" value="ECO:0007669"/>
    <property type="project" value="UniProtKB-KW"/>
</dbReference>
<keyword evidence="1" id="KW-0805">Transcription regulation</keyword>
<keyword evidence="2" id="KW-0238">DNA-binding</keyword>
<dbReference type="InterPro" id="IPR008920">
    <property type="entry name" value="TF_FadR/GntR_C"/>
</dbReference>
<sequence>MSENAVRKVRDQIEDALVSGEFAPNGRLDEVQLATRFGVSRTPVREALMQLSAIGMIELRPRRGAIVVAHGPAQIYEMFEVMAELEGLAGAHAARRLTDEDRNSISKAHDRCRAAAEAADLDGYYYENEAFHVAIYAATHSGFLAEQCGALHRRLRPFRRLQLRVPNRLKASFEEHDRVTTAIFSGDAEAAKARLRAHVIVQGDRFGDLVAAYEQARLRQAV</sequence>
<dbReference type="Proteomes" id="UP001143372">
    <property type="component" value="Unassembled WGS sequence"/>
</dbReference>
<comment type="caution">
    <text evidence="5">The sequence shown here is derived from an EMBL/GenBank/DDBJ whole genome shotgun (WGS) entry which is preliminary data.</text>
</comment>
<keyword evidence="3" id="KW-0804">Transcription</keyword>
<reference evidence="5" key="1">
    <citation type="journal article" date="2014" name="Int. J. Syst. Evol. Microbiol.">
        <title>Complete genome sequence of Corynebacterium casei LMG S-19264T (=DSM 44701T), isolated from a smear-ripened cheese.</title>
        <authorList>
            <consortium name="US DOE Joint Genome Institute (JGI-PGF)"/>
            <person name="Walter F."/>
            <person name="Albersmeier A."/>
            <person name="Kalinowski J."/>
            <person name="Ruckert C."/>
        </authorList>
    </citation>
    <scope>NUCLEOTIDE SEQUENCE</scope>
    <source>
        <strain evidence="5">VKM B-2347</strain>
    </source>
</reference>
<evidence type="ECO:0000259" key="4">
    <source>
        <dbReference type="PROSITE" id="PS50949"/>
    </source>
</evidence>
<dbReference type="Gene3D" id="1.20.120.530">
    <property type="entry name" value="GntR ligand-binding domain-like"/>
    <property type="match status" value="1"/>
</dbReference>
<protein>
    <submittedName>
        <fullName evidence="5">GntR family transcriptional regulator</fullName>
    </submittedName>
</protein>
<gene>
    <name evidence="5" type="ORF">GCM10008179_07780</name>
</gene>
<reference evidence="5" key="2">
    <citation type="submission" date="2023-01" db="EMBL/GenBank/DDBJ databases">
        <authorList>
            <person name="Sun Q."/>
            <person name="Evtushenko L."/>
        </authorList>
    </citation>
    <scope>NUCLEOTIDE SEQUENCE</scope>
    <source>
        <strain evidence="5">VKM B-2347</strain>
    </source>
</reference>
<evidence type="ECO:0000313" key="5">
    <source>
        <dbReference type="EMBL" id="GLK67140.1"/>
    </source>
</evidence>
<dbReference type="SUPFAM" id="SSF48008">
    <property type="entry name" value="GntR ligand-binding domain-like"/>
    <property type="match status" value="1"/>
</dbReference>
<evidence type="ECO:0000256" key="2">
    <source>
        <dbReference type="ARBA" id="ARBA00023125"/>
    </source>
</evidence>
<name>A0A9W6IXT8_9HYPH</name>
<dbReference type="InterPro" id="IPR036388">
    <property type="entry name" value="WH-like_DNA-bd_sf"/>
</dbReference>
<dbReference type="SUPFAM" id="SSF46785">
    <property type="entry name" value="Winged helix' DNA-binding domain"/>
    <property type="match status" value="1"/>
</dbReference>
<dbReference type="InterPro" id="IPR036390">
    <property type="entry name" value="WH_DNA-bd_sf"/>
</dbReference>
<dbReference type="RefSeq" id="WP_271167399.1">
    <property type="nucleotide sequence ID" value="NZ_BSFI01000004.1"/>
</dbReference>
<evidence type="ECO:0000313" key="6">
    <source>
        <dbReference type="Proteomes" id="UP001143372"/>
    </source>
</evidence>
<dbReference type="PROSITE" id="PS50949">
    <property type="entry name" value="HTH_GNTR"/>
    <property type="match status" value="1"/>
</dbReference>
<keyword evidence="6" id="KW-1185">Reference proteome</keyword>
<dbReference type="PANTHER" id="PTHR43537">
    <property type="entry name" value="TRANSCRIPTIONAL REGULATOR, GNTR FAMILY"/>
    <property type="match status" value="1"/>
</dbReference>
<dbReference type="PANTHER" id="PTHR43537:SF49">
    <property type="entry name" value="TRANSCRIPTIONAL REGULATORY PROTEIN"/>
    <property type="match status" value="1"/>
</dbReference>
<dbReference type="SMART" id="SM00895">
    <property type="entry name" value="FCD"/>
    <property type="match status" value="1"/>
</dbReference>
<dbReference type="Gene3D" id="1.10.10.10">
    <property type="entry name" value="Winged helix-like DNA-binding domain superfamily/Winged helix DNA-binding domain"/>
    <property type="match status" value="1"/>
</dbReference>
<dbReference type="GO" id="GO:0003700">
    <property type="term" value="F:DNA-binding transcription factor activity"/>
    <property type="evidence" value="ECO:0007669"/>
    <property type="project" value="InterPro"/>
</dbReference>
<accession>A0A9W6IXT8</accession>
<dbReference type="AlphaFoldDB" id="A0A9W6IXT8"/>
<proteinExistence type="predicted"/>
<feature type="domain" description="HTH gntR-type" evidence="4">
    <location>
        <begin position="3"/>
        <end position="70"/>
    </location>
</feature>
<dbReference type="Pfam" id="PF00392">
    <property type="entry name" value="GntR"/>
    <property type="match status" value="1"/>
</dbReference>
<evidence type="ECO:0000256" key="3">
    <source>
        <dbReference type="ARBA" id="ARBA00023163"/>
    </source>
</evidence>
<dbReference type="InterPro" id="IPR011711">
    <property type="entry name" value="GntR_C"/>
</dbReference>
<dbReference type="CDD" id="cd07377">
    <property type="entry name" value="WHTH_GntR"/>
    <property type="match status" value="1"/>
</dbReference>
<dbReference type="Pfam" id="PF07729">
    <property type="entry name" value="FCD"/>
    <property type="match status" value="1"/>
</dbReference>
<organism evidence="5 6">
    <name type="scientific">Hansschlegelia plantiphila</name>
    <dbReference type="NCBI Taxonomy" id="374655"/>
    <lineage>
        <taxon>Bacteria</taxon>
        <taxon>Pseudomonadati</taxon>
        <taxon>Pseudomonadota</taxon>
        <taxon>Alphaproteobacteria</taxon>
        <taxon>Hyphomicrobiales</taxon>
        <taxon>Methylopilaceae</taxon>
        <taxon>Hansschlegelia</taxon>
    </lineage>
</organism>
<dbReference type="InterPro" id="IPR000524">
    <property type="entry name" value="Tscrpt_reg_HTH_GntR"/>
</dbReference>